<dbReference type="InterPro" id="IPR013766">
    <property type="entry name" value="Thioredoxin_domain"/>
</dbReference>
<name>A0A5D4T8X7_9BACI</name>
<proteinExistence type="predicted"/>
<dbReference type="AlphaFoldDB" id="A0A5D4T8X7"/>
<dbReference type="InterPro" id="IPR000866">
    <property type="entry name" value="AhpC/TSA"/>
</dbReference>
<dbReference type="GO" id="GO:0016491">
    <property type="term" value="F:oxidoreductase activity"/>
    <property type="evidence" value="ECO:0007669"/>
    <property type="project" value="InterPro"/>
</dbReference>
<feature type="domain" description="Thioredoxin" evidence="3">
    <location>
        <begin position="53"/>
        <end position="192"/>
    </location>
</feature>
<dbReference type="Gene3D" id="3.40.30.10">
    <property type="entry name" value="Glutaredoxin"/>
    <property type="match status" value="1"/>
</dbReference>
<dbReference type="InterPro" id="IPR036249">
    <property type="entry name" value="Thioredoxin-like_sf"/>
</dbReference>
<keyword evidence="2" id="KW-1133">Transmembrane helix</keyword>
<sequence length="192" mass="21341">MNKNLLSIAIILLAVAIIFVNVWEKPASEGISDADSVDITKDESIPGVDLGEVQEGNQAPDFTLTTLDGDELKLSDYRGKKVILNFWATWCPPCKAEMPHMQSFYEENHEEVEVIAVNLTNMDKGEEAINTFVKDYELTFAIPLDEAGDIGMQYQAFTIPTSYAIDEEGIIQKKIIGPMDEAMMKSIVDGME</sequence>
<keyword evidence="2" id="KW-0812">Transmembrane</keyword>
<keyword evidence="1" id="KW-1015">Disulfide bond</keyword>
<dbReference type="Proteomes" id="UP000324517">
    <property type="component" value="Unassembled WGS sequence"/>
</dbReference>
<evidence type="ECO:0000256" key="1">
    <source>
        <dbReference type="ARBA" id="ARBA00023157"/>
    </source>
</evidence>
<dbReference type="PROSITE" id="PS51352">
    <property type="entry name" value="THIOREDOXIN_2"/>
    <property type="match status" value="1"/>
</dbReference>
<organism evidence="4 5">
    <name type="scientific">Sutcliffiella horikoshii</name>
    <dbReference type="NCBI Taxonomy" id="79883"/>
    <lineage>
        <taxon>Bacteria</taxon>
        <taxon>Bacillati</taxon>
        <taxon>Bacillota</taxon>
        <taxon>Bacilli</taxon>
        <taxon>Bacillales</taxon>
        <taxon>Bacillaceae</taxon>
        <taxon>Sutcliffiella</taxon>
    </lineage>
</organism>
<accession>A0A5D4T8X7</accession>
<evidence type="ECO:0000313" key="4">
    <source>
        <dbReference type="EMBL" id="TYS71695.1"/>
    </source>
</evidence>
<dbReference type="PANTHER" id="PTHR42852:SF13">
    <property type="entry name" value="PROTEIN DIPZ"/>
    <property type="match status" value="1"/>
</dbReference>
<dbReference type="CDD" id="cd02966">
    <property type="entry name" value="TlpA_like_family"/>
    <property type="match status" value="1"/>
</dbReference>
<reference evidence="4 5" key="1">
    <citation type="submission" date="2019-08" db="EMBL/GenBank/DDBJ databases">
        <title>Bacillus genomes from the desert of Cuatro Cienegas, Coahuila.</title>
        <authorList>
            <person name="Olmedo-Alvarez G."/>
        </authorList>
    </citation>
    <scope>NUCLEOTIDE SEQUENCE [LARGE SCALE GENOMIC DNA]</scope>
    <source>
        <strain evidence="4 5">CH98b_3T</strain>
    </source>
</reference>
<comment type="caution">
    <text evidence="4">The sequence shown here is derived from an EMBL/GenBank/DDBJ whole genome shotgun (WGS) entry which is preliminary data.</text>
</comment>
<evidence type="ECO:0000313" key="5">
    <source>
        <dbReference type="Proteomes" id="UP000324517"/>
    </source>
</evidence>
<dbReference type="GO" id="GO:0016209">
    <property type="term" value="F:antioxidant activity"/>
    <property type="evidence" value="ECO:0007669"/>
    <property type="project" value="InterPro"/>
</dbReference>
<dbReference type="OrthoDB" id="25753at2"/>
<dbReference type="EMBL" id="VTET01000005">
    <property type="protein sequence ID" value="TYS71695.1"/>
    <property type="molecule type" value="Genomic_DNA"/>
</dbReference>
<gene>
    <name evidence="4" type="ORF">FZC75_11045</name>
</gene>
<evidence type="ECO:0000259" key="3">
    <source>
        <dbReference type="PROSITE" id="PS51352"/>
    </source>
</evidence>
<dbReference type="InterPro" id="IPR050553">
    <property type="entry name" value="Thioredoxin_ResA/DsbE_sf"/>
</dbReference>
<keyword evidence="2" id="KW-0472">Membrane</keyword>
<dbReference type="Pfam" id="PF00578">
    <property type="entry name" value="AhpC-TSA"/>
    <property type="match status" value="1"/>
</dbReference>
<evidence type="ECO:0000256" key="2">
    <source>
        <dbReference type="SAM" id="Phobius"/>
    </source>
</evidence>
<dbReference type="RefSeq" id="WP_148979355.1">
    <property type="nucleotide sequence ID" value="NZ_JBNILM010000007.1"/>
</dbReference>
<dbReference type="SUPFAM" id="SSF52833">
    <property type="entry name" value="Thioredoxin-like"/>
    <property type="match status" value="1"/>
</dbReference>
<dbReference type="PANTHER" id="PTHR42852">
    <property type="entry name" value="THIOL:DISULFIDE INTERCHANGE PROTEIN DSBE"/>
    <property type="match status" value="1"/>
</dbReference>
<dbReference type="InterPro" id="IPR017937">
    <property type="entry name" value="Thioredoxin_CS"/>
</dbReference>
<feature type="transmembrane region" description="Helical" evidence="2">
    <location>
        <begin position="6"/>
        <end position="23"/>
    </location>
</feature>
<protein>
    <submittedName>
        <fullName evidence="4">Redoxin domain-containing protein</fullName>
    </submittedName>
</protein>
<dbReference type="PROSITE" id="PS00194">
    <property type="entry name" value="THIOREDOXIN_1"/>
    <property type="match status" value="1"/>
</dbReference>